<dbReference type="GO" id="GO:0016887">
    <property type="term" value="F:ATP hydrolysis activity"/>
    <property type="evidence" value="ECO:0007669"/>
    <property type="project" value="InterPro"/>
</dbReference>
<accession>A0A6N6NML8</accession>
<dbReference type="EMBL" id="WAJR01000006">
    <property type="protein sequence ID" value="KAB1641338.1"/>
    <property type="molecule type" value="Genomic_DNA"/>
</dbReference>
<evidence type="ECO:0000256" key="3">
    <source>
        <dbReference type="ARBA" id="ARBA00022741"/>
    </source>
</evidence>
<keyword evidence="2" id="KW-0813">Transport</keyword>
<keyword evidence="4 6" id="KW-0067">ATP-binding</keyword>
<feature type="domain" description="ABC transporter" evidence="5">
    <location>
        <begin position="3"/>
        <end position="232"/>
    </location>
</feature>
<evidence type="ECO:0000256" key="2">
    <source>
        <dbReference type="ARBA" id="ARBA00022448"/>
    </source>
</evidence>
<name>A0A6N6NML8_9ACTN</name>
<dbReference type="SUPFAM" id="SSF52540">
    <property type="entry name" value="P-loop containing nucleoside triphosphate hydrolases"/>
    <property type="match status" value="1"/>
</dbReference>
<dbReference type="RefSeq" id="WP_158049172.1">
    <property type="nucleotide sequence ID" value="NZ_WAJR01000006.1"/>
</dbReference>
<comment type="caution">
    <text evidence="6">The sequence shown here is derived from an EMBL/GenBank/DDBJ whole genome shotgun (WGS) entry which is preliminary data.</text>
</comment>
<dbReference type="PANTHER" id="PTHR43335:SF4">
    <property type="entry name" value="ABC TRANSPORTER, ATP-BINDING PROTEIN"/>
    <property type="match status" value="1"/>
</dbReference>
<evidence type="ECO:0000259" key="5">
    <source>
        <dbReference type="PROSITE" id="PS50893"/>
    </source>
</evidence>
<comment type="similarity">
    <text evidence="1">Belongs to the ABC transporter superfamily.</text>
</comment>
<evidence type="ECO:0000313" key="6">
    <source>
        <dbReference type="EMBL" id="KAB1641338.1"/>
    </source>
</evidence>
<dbReference type="Pfam" id="PF00005">
    <property type="entry name" value="ABC_tran"/>
    <property type="match status" value="1"/>
</dbReference>
<dbReference type="SMART" id="SM00382">
    <property type="entry name" value="AAA"/>
    <property type="match status" value="1"/>
</dbReference>
<dbReference type="Proteomes" id="UP000468668">
    <property type="component" value="Unassembled WGS sequence"/>
</dbReference>
<evidence type="ECO:0000256" key="4">
    <source>
        <dbReference type="ARBA" id="ARBA00022840"/>
    </source>
</evidence>
<dbReference type="InterPro" id="IPR027417">
    <property type="entry name" value="P-loop_NTPase"/>
</dbReference>
<dbReference type="PANTHER" id="PTHR43335">
    <property type="entry name" value="ABC TRANSPORTER, ATP-BINDING PROTEIN"/>
    <property type="match status" value="1"/>
</dbReference>
<organism evidence="6 7">
    <name type="scientific">Ellagibacter isourolithinifaciens</name>
    <dbReference type="NCBI Taxonomy" id="2137581"/>
    <lineage>
        <taxon>Bacteria</taxon>
        <taxon>Bacillati</taxon>
        <taxon>Actinomycetota</taxon>
        <taxon>Coriobacteriia</taxon>
        <taxon>Eggerthellales</taxon>
        <taxon>Eggerthellaceae</taxon>
        <taxon>Ellagibacter</taxon>
    </lineage>
</organism>
<keyword evidence="3" id="KW-0547">Nucleotide-binding</keyword>
<dbReference type="OrthoDB" id="3177347at2"/>
<dbReference type="GeneID" id="98657579"/>
<dbReference type="InterPro" id="IPR003593">
    <property type="entry name" value="AAA+_ATPase"/>
</dbReference>
<gene>
    <name evidence="6" type="ORF">F8C90_04065</name>
</gene>
<keyword evidence="7" id="KW-1185">Reference proteome</keyword>
<dbReference type="InterPro" id="IPR003439">
    <property type="entry name" value="ABC_transporter-like_ATP-bd"/>
</dbReference>
<dbReference type="GO" id="GO:0005524">
    <property type="term" value="F:ATP binding"/>
    <property type="evidence" value="ECO:0007669"/>
    <property type="project" value="UniProtKB-KW"/>
</dbReference>
<reference evidence="6 7" key="1">
    <citation type="submission" date="2019-09" db="EMBL/GenBank/DDBJ databases">
        <title>Whole genome shotgun sequencing (WGS) of Ellagibacter isourolithinifaciens DSM 104140(T) and Adlercreutzia muris DSM 29508(T).</title>
        <authorList>
            <person name="Stoll D.A."/>
            <person name="Danylec N."/>
            <person name="Huch M."/>
        </authorList>
    </citation>
    <scope>NUCLEOTIDE SEQUENCE [LARGE SCALE GENOMIC DNA]</scope>
    <source>
        <strain evidence="6 7">DSM 104140</strain>
    </source>
</reference>
<evidence type="ECO:0000313" key="7">
    <source>
        <dbReference type="Proteomes" id="UP000468668"/>
    </source>
</evidence>
<protein>
    <submittedName>
        <fullName evidence="6">ATP-binding cassette domain-containing protein</fullName>
    </submittedName>
</protein>
<sequence length="233" mass="25128">MKLVIQDLKKEMKGSVVLDGINMELSSGEIVGLEGVNGSGKTMLLRAIAGLIRPTSGFVSIDGKRLRKDVPFPQSIGILIENPAFLESRTGLANLMILGAMRKATKRGGLDSSSLREAARDSLRMVGLDPDDERKYKKYSLGMKQRLGIAAAIMGFPQLILLDEPTNALDVEGTELVRRLILEAKGKGSLVMVASHDKDFLHGIADEVHTLREGRIVSFVGTPISQGGGFDEA</sequence>
<dbReference type="InterPro" id="IPR017871">
    <property type="entry name" value="ABC_transporter-like_CS"/>
</dbReference>
<dbReference type="PROSITE" id="PS50893">
    <property type="entry name" value="ABC_TRANSPORTER_2"/>
    <property type="match status" value="1"/>
</dbReference>
<proteinExistence type="inferred from homology"/>
<dbReference type="PROSITE" id="PS00211">
    <property type="entry name" value="ABC_TRANSPORTER_1"/>
    <property type="match status" value="1"/>
</dbReference>
<evidence type="ECO:0000256" key="1">
    <source>
        <dbReference type="ARBA" id="ARBA00005417"/>
    </source>
</evidence>
<dbReference type="Gene3D" id="3.40.50.300">
    <property type="entry name" value="P-loop containing nucleotide triphosphate hydrolases"/>
    <property type="match status" value="1"/>
</dbReference>
<dbReference type="AlphaFoldDB" id="A0A6N6NML8"/>